<accession>A0ABQ0L2Z7</accession>
<feature type="compositionally biased region" description="Polar residues" evidence="1">
    <location>
        <begin position="48"/>
        <end position="60"/>
    </location>
</feature>
<feature type="region of interest" description="Disordered" evidence="1">
    <location>
        <begin position="1"/>
        <end position="96"/>
    </location>
</feature>
<keyword evidence="3" id="KW-1185">Reference proteome</keyword>
<organism evidence="2 3">
    <name type="scientific">Mycena chlorophos</name>
    <name type="common">Agaric fungus</name>
    <name type="synonym">Agaricus chlorophos</name>
    <dbReference type="NCBI Taxonomy" id="658473"/>
    <lineage>
        <taxon>Eukaryota</taxon>
        <taxon>Fungi</taxon>
        <taxon>Dikarya</taxon>
        <taxon>Basidiomycota</taxon>
        <taxon>Agaricomycotina</taxon>
        <taxon>Agaricomycetes</taxon>
        <taxon>Agaricomycetidae</taxon>
        <taxon>Agaricales</taxon>
        <taxon>Marasmiineae</taxon>
        <taxon>Mycenaceae</taxon>
        <taxon>Mycena</taxon>
    </lineage>
</organism>
<feature type="compositionally biased region" description="Acidic residues" evidence="1">
    <location>
        <begin position="29"/>
        <end position="42"/>
    </location>
</feature>
<name>A0ABQ0L2Z7_MYCCL</name>
<feature type="compositionally biased region" description="Polar residues" evidence="1">
    <location>
        <begin position="72"/>
        <end position="93"/>
    </location>
</feature>
<sequence length="166" mass="18012">MGWNAGCGVAGLYHGPGPNHDDVQAQPSEDVEMGDSMADTEPEAATVVAQNDETPIQSNVGDPVTPEPAQATDATTEPATSTESQHENAQSDATAVPPIMVGNTFDMSAMQVIIGEEAPKIKIKIKKPHYDDHEFYFSRYLFFTHEHTLLSLDTMVIFPLSSHSLR</sequence>
<protein>
    <submittedName>
        <fullName evidence="2">Uncharacterized protein</fullName>
    </submittedName>
</protein>
<dbReference type="Proteomes" id="UP000815677">
    <property type="component" value="Unassembled WGS sequence"/>
</dbReference>
<proteinExistence type="predicted"/>
<evidence type="ECO:0000313" key="2">
    <source>
        <dbReference type="EMBL" id="GAT45357.1"/>
    </source>
</evidence>
<evidence type="ECO:0000313" key="3">
    <source>
        <dbReference type="Proteomes" id="UP000815677"/>
    </source>
</evidence>
<gene>
    <name evidence="2" type="ORF">MCHLO_02943</name>
</gene>
<dbReference type="EMBL" id="DF841130">
    <property type="protein sequence ID" value="GAT45357.1"/>
    <property type="molecule type" value="Genomic_DNA"/>
</dbReference>
<reference evidence="2" key="1">
    <citation type="submission" date="2014-09" db="EMBL/GenBank/DDBJ databases">
        <title>Genome sequence of the luminous mushroom Mycena chlorophos for searching fungal bioluminescence genes.</title>
        <authorList>
            <person name="Tanaka Y."/>
            <person name="Kasuga D."/>
            <person name="Oba Y."/>
            <person name="Hase S."/>
            <person name="Sato K."/>
            <person name="Oba Y."/>
            <person name="Sakakibara Y."/>
        </authorList>
    </citation>
    <scope>NUCLEOTIDE SEQUENCE</scope>
</reference>
<evidence type="ECO:0000256" key="1">
    <source>
        <dbReference type="SAM" id="MobiDB-lite"/>
    </source>
</evidence>